<reference evidence="1 2" key="1">
    <citation type="submission" date="2016-11" db="EMBL/GenBank/DDBJ databases">
        <authorList>
            <person name="Jaros S."/>
            <person name="Januszkiewicz K."/>
            <person name="Wedrychowicz H."/>
        </authorList>
    </citation>
    <scope>NUCLEOTIDE SEQUENCE [LARGE SCALE GENOMIC DNA]</scope>
    <source>
        <strain evidence="1 2">DSM 14214</strain>
    </source>
</reference>
<name>A0A1M7AJS1_9FIRM</name>
<protein>
    <recommendedName>
        <fullName evidence="3">RNA polymerase sigma factor, sigma-70 family</fullName>
    </recommendedName>
</protein>
<keyword evidence="2" id="KW-1185">Reference proteome</keyword>
<dbReference type="AlphaFoldDB" id="A0A1M7AJS1"/>
<dbReference type="SUPFAM" id="SSF88659">
    <property type="entry name" value="Sigma3 and sigma4 domains of RNA polymerase sigma factors"/>
    <property type="match status" value="1"/>
</dbReference>
<accession>A0A1M7AJS1</accession>
<gene>
    <name evidence="1" type="ORF">SAMN02745138_03421</name>
</gene>
<dbReference type="Proteomes" id="UP000183975">
    <property type="component" value="Unassembled WGS sequence"/>
</dbReference>
<sequence>MTESERKYFIRLGKQLIEVSREVYTVYYQMDRQERYQIERDYKHGLLYYDSWDTEECNGEDYIKDITQDTEESAIRSIINLYIAKYIAENDTRRILQYLLLGKTEREIAMLLGISKSSVNRAKMKMIKALKEYFG</sequence>
<evidence type="ECO:0000313" key="2">
    <source>
        <dbReference type="Proteomes" id="UP000183975"/>
    </source>
</evidence>
<proteinExistence type="predicted"/>
<dbReference type="OrthoDB" id="2067461at2"/>
<organism evidence="1 2">
    <name type="scientific">Anaerotignum lactatifermentans DSM 14214</name>
    <dbReference type="NCBI Taxonomy" id="1121323"/>
    <lineage>
        <taxon>Bacteria</taxon>
        <taxon>Bacillati</taxon>
        <taxon>Bacillota</taxon>
        <taxon>Clostridia</taxon>
        <taxon>Lachnospirales</taxon>
        <taxon>Anaerotignaceae</taxon>
        <taxon>Anaerotignum</taxon>
    </lineage>
</organism>
<evidence type="ECO:0008006" key="3">
    <source>
        <dbReference type="Google" id="ProtNLM"/>
    </source>
</evidence>
<dbReference type="RefSeq" id="WP_072853757.1">
    <property type="nucleotide sequence ID" value="NZ_FRAH01000109.1"/>
</dbReference>
<evidence type="ECO:0000313" key="1">
    <source>
        <dbReference type="EMBL" id="SHL43032.1"/>
    </source>
</evidence>
<dbReference type="EMBL" id="FRAH01000109">
    <property type="protein sequence ID" value="SHL43032.1"/>
    <property type="molecule type" value="Genomic_DNA"/>
</dbReference>
<dbReference type="InterPro" id="IPR013324">
    <property type="entry name" value="RNA_pol_sigma_r3/r4-like"/>
</dbReference>